<dbReference type="KEGG" id="bpro:PMF13cell1_05623"/>
<accession>A0A4P6M8X2</accession>
<dbReference type="Pfam" id="PF13443">
    <property type="entry name" value="HTH_26"/>
    <property type="match status" value="1"/>
</dbReference>
<dbReference type="SMART" id="SM00530">
    <property type="entry name" value="HTH_XRE"/>
    <property type="match status" value="1"/>
</dbReference>
<sequence>MERAKILRRLMEEQGLKVSDIVKRSGIAYSTVKSILENGIEKTSYVNVCKICEALGITTDQLEQMARSERETKKEPSYNDVERLIARNGKQMSKEQKLRLIQLLSEIVE</sequence>
<reference evidence="2 3" key="1">
    <citation type="submission" date="2019-01" db="EMBL/GenBank/DDBJ databases">
        <title>PMF-metabolizing Aryl O-demethylase.</title>
        <authorList>
            <person name="Kim M."/>
        </authorList>
    </citation>
    <scope>NUCLEOTIDE SEQUENCE [LARGE SCALE GENOMIC DNA]</scope>
    <source>
        <strain evidence="2 3">PMF1</strain>
    </source>
</reference>
<dbReference type="GO" id="GO:0003677">
    <property type="term" value="F:DNA binding"/>
    <property type="evidence" value="ECO:0007669"/>
    <property type="project" value="InterPro"/>
</dbReference>
<dbReference type="Proteomes" id="UP000289794">
    <property type="component" value="Chromosome"/>
</dbReference>
<dbReference type="InterPro" id="IPR001387">
    <property type="entry name" value="Cro/C1-type_HTH"/>
</dbReference>
<protein>
    <recommendedName>
        <fullName evidence="1">HTH cro/C1-type domain-containing protein</fullName>
    </recommendedName>
</protein>
<dbReference type="PROSITE" id="PS50943">
    <property type="entry name" value="HTH_CROC1"/>
    <property type="match status" value="1"/>
</dbReference>
<dbReference type="InterPro" id="IPR010982">
    <property type="entry name" value="Lambda_DNA-bd_dom_sf"/>
</dbReference>
<dbReference type="SUPFAM" id="SSF47413">
    <property type="entry name" value="lambda repressor-like DNA-binding domains"/>
    <property type="match status" value="1"/>
</dbReference>
<dbReference type="RefSeq" id="WP_130182907.1">
    <property type="nucleotide sequence ID" value="NZ_CP035945.1"/>
</dbReference>
<evidence type="ECO:0000259" key="1">
    <source>
        <dbReference type="PROSITE" id="PS50943"/>
    </source>
</evidence>
<dbReference type="Gene3D" id="1.10.260.40">
    <property type="entry name" value="lambda repressor-like DNA-binding domains"/>
    <property type="match status" value="1"/>
</dbReference>
<dbReference type="AlphaFoldDB" id="A0A4P6M8X2"/>
<dbReference type="EMBL" id="CP035945">
    <property type="protein sequence ID" value="QBF00028.1"/>
    <property type="molecule type" value="Genomic_DNA"/>
</dbReference>
<evidence type="ECO:0000313" key="2">
    <source>
        <dbReference type="EMBL" id="QBF00028.1"/>
    </source>
</evidence>
<dbReference type="CDD" id="cd00093">
    <property type="entry name" value="HTH_XRE"/>
    <property type="match status" value="1"/>
</dbReference>
<name>A0A4P6M8X2_9FIRM</name>
<evidence type="ECO:0000313" key="3">
    <source>
        <dbReference type="Proteomes" id="UP000289794"/>
    </source>
</evidence>
<gene>
    <name evidence="2" type="ORF">PMF13cell1_05623</name>
</gene>
<proteinExistence type="predicted"/>
<organism evidence="2 3">
    <name type="scientific">Blautia producta</name>
    <dbReference type="NCBI Taxonomy" id="33035"/>
    <lineage>
        <taxon>Bacteria</taxon>
        <taxon>Bacillati</taxon>
        <taxon>Bacillota</taxon>
        <taxon>Clostridia</taxon>
        <taxon>Lachnospirales</taxon>
        <taxon>Lachnospiraceae</taxon>
        <taxon>Blautia</taxon>
    </lineage>
</organism>
<feature type="domain" description="HTH cro/C1-type" evidence="1">
    <location>
        <begin position="7"/>
        <end position="62"/>
    </location>
</feature>